<organism evidence="6 7">
    <name type="scientific">Salmo trutta</name>
    <name type="common">Brown trout</name>
    <dbReference type="NCBI Taxonomy" id="8032"/>
    <lineage>
        <taxon>Eukaryota</taxon>
        <taxon>Metazoa</taxon>
        <taxon>Chordata</taxon>
        <taxon>Craniata</taxon>
        <taxon>Vertebrata</taxon>
        <taxon>Euteleostomi</taxon>
        <taxon>Actinopterygii</taxon>
        <taxon>Neopterygii</taxon>
        <taxon>Teleostei</taxon>
        <taxon>Protacanthopterygii</taxon>
        <taxon>Salmoniformes</taxon>
        <taxon>Salmonidae</taxon>
        <taxon>Salmoninae</taxon>
        <taxon>Salmo</taxon>
    </lineage>
</organism>
<proteinExistence type="predicted"/>
<feature type="region of interest" description="Disordered" evidence="4">
    <location>
        <begin position="192"/>
        <end position="231"/>
    </location>
</feature>
<dbReference type="OMA" id="GCYDDIF"/>
<evidence type="ECO:0000313" key="6">
    <source>
        <dbReference type="Ensembl" id="ENSSTUP00000007489.1"/>
    </source>
</evidence>
<dbReference type="GO" id="GO:0046872">
    <property type="term" value="F:metal ion binding"/>
    <property type="evidence" value="ECO:0007669"/>
    <property type="project" value="UniProtKB-KW"/>
</dbReference>
<sequence length="394" mass="43996">MIQSLGHMPLQGMNGANKVLNLFIHPPPQAMHLVYRAMEKEPVPSTLPSSQEEEVYLFPPLSCAVAVLPALSPPLNDTLRSTPSHGSITSINSTGSLSPKHSFKGNDATPTMRNWVVPVADRGCYDDIFLKTDTDMDGLVTGGEVIEIFMQSSLPQIMLAQIWGLADTKQTGKLSREQFSLAMWLIQQKVTNGLDPPQTLTPEMIPPSKRTTTTTQDSSSSTESADLTGTKELHDISQEIAQLQREKYTLEQDIRDKEEGIRQKNNEVQIHSDQQRNKLDGMLNDVRQQCQDESTLISSLQTQIHSQESDIHTQEDELSRTKSDLNRLQQDETQLEQSLLAGRMQLDSIIKSLKVTQDEINQVRGKRERREGAHQLLFVACGILSHSSSMAERS</sequence>
<dbReference type="InterPro" id="IPR000261">
    <property type="entry name" value="EH_dom"/>
</dbReference>
<accession>A0A673W5M2</accession>
<evidence type="ECO:0000256" key="3">
    <source>
        <dbReference type="SAM" id="Coils"/>
    </source>
</evidence>
<dbReference type="InParanoid" id="A0A673W5M2"/>
<dbReference type="CDD" id="cd00052">
    <property type="entry name" value="EH"/>
    <property type="match status" value="1"/>
</dbReference>
<evidence type="ECO:0000256" key="2">
    <source>
        <dbReference type="ARBA" id="ARBA00022837"/>
    </source>
</evidence>
<dbReference type="GO" id="GO:0030132">
    <property type="term" value="C:clathrin coat of coated pit"/>
    <property type="evidence" value="ECO:0007669"/>
    <property type="project" value="TreeGrafter"/>
</dbReference>
<dbReference type="PANTHER" id="PTHR11216">
    <property type="entry name" value="EH DOMAIN"/>
    <property type="match status" value="1"/>
</dbReference>
<evidence type="ECO:0000256" key="1">
    <source>
        <dbReference type="ARBA" id="ARBA00022723"/>
    </source>
</evidence>
<evidence type="ECO:0000259" key="5">
    <source>
        <dbReference type="PROSITE" id="PS50031"/>
    </source>
</evidence>
<keyword evidence="3" id="KW-0175">Coiled coil</keyword>
<dbReference type="GO" id="GO:0045296">
    <property type="term" value="F:cadherin binding"/>
    <property type="evidence" value="ECO:0007669"/>
    <property type="project" value="TreeGrafter"/>
</dbReference>
<dbReference type="Pfam" id="PF12763">
    <property type="entry name" value="EH"/>
    <property type="match status" value="1"/>
</dbReference>
<evidence type="ECO:0000313" key="7">
    <source>
        <dbReference type="Proteomes" id="UP000472277"/>
    </source>
</evidence>
<feature type="coiled-coil region" evidence="3">
    <location>
        <begin position="297"/>
        <end position="338"/>
    </location>
</feature>
<feature type="coiled-coil region" evidence="3">
    <location>
        <begin position="233"/>
        <end position="260"/>
    </location>
</feature>
<feature type="domain" description="EH" evidence="5">
    <location>
        <begin position="121"/>
        <end position="211"/>
    </location>
</feature>
<protein>
    <submittedName>
        <fullName evidence="6">Epidermal growth factor receptor pathway substrate 15 like 1</fullName>
    </submittedName>
</protein>
<dbReference type="InterPro" id="IPR011992">
    <property type="entry name" value="EF-hand-dom_pair"/>
</dbReference>
<dbReference type="PROSITE" id="PS00018">
    <property type="entry name" value="EF_HAND_1"/>
    <property type="match status" value="1"/>
</dbReference>
<reference evidence="6" key="1">
    <citation type="submission" date="2025-08" db="UniProtKB">
        <authorList>
            <consortium name="Ensembl"/>
        </authorList>
    </citation>
    <scope>IDENTIFICATION</scope>
</reference>
<dbReference type="AlphaFoldDB" id="A0A673W5M2"/>
<dbReference type="SMART" id="SM00027">
    <property type="entry name" value="EH"/>
    <property type="match status" value="1"/>
</dbReference>
<dbReference type="PANTHER" id="PTHR11216:SF69">
    <property type="entry name" value="EPIDERMAL GROWTH FACTOR RECEPTOR SUBSTRATE 15-LIKE 1"/>
    <property type="match status" value="1"/>
</dbReference>
<dbReference type="GO" id="GO:0006897">
    <property type="term" value="P:endocytosis"/>
    <property type="evidence" value="ECO:0007669"/>
    <property type="project" value="TreeGrafter"/>
</dbReference>
<feature type="compositionally biased region" description="Low complexity" evidence="4">
    <location>
        <begin position="208"/>
        <end position="224"/>
    </location>
</feature>
<dbReference type="InterPro" id="IPR018247">
    <property type="entry name" value="EF_Hand_1_Ca_BS"/>
</dbReference>
<evidence type="ECO:0000256" key="4">
    <source>
        <dbReference type="SAM" id="MobiDB-lite"/>
    </source>
</evidence>
<dbReference type="SUPFAM" id="SSF47473">
    <property type="entry name" value="EF-hand"/>
    <property type="match status" value="1"/>
</dbReference>
<gene>
    <name evidence="6" type="primary">EPS15L1</name>
</gene>
<dbReference type="Proteomes" id="UP000472277">
    <property type="component" value="Chromosome 31"/>
</dbReference>
<reference evidence="6" key="2">
    <citation type="submission" date="2025-09" db="UniProtKB">
        <authorList>
            <consortium name="Ensembl"/>
        </authorList>
    </citation>
    <scope>IDENTIFICATION</scope>
</reference>
<dbReference type="Ensembl" id="ENSSTUT00000007951.1">
    <property type="protein sequence ID" value="ENSSTUP00000007489.1"/>
    <property type="gene ID" value="ENSSTUG00000003644.1"/>
</dbReference>
<dbReference type="GeneTree" id="ENSGT00940000155438"/>
<keyword evidence="7" id="KW-1185">Reference proteome</keyword>
<keyword evidence="1" id="KW-0479">Metal-binding</keyword>
<keyword evidence="2" id="KW-0106">Calcium</keyword>
<dbReference type="Gene3D" id="1.10.238.10">
    <property type="entry name" value="EF-hand"/>
    <property type="match status" value="1"/>
</dbReference>
<dbReference type="GO" id="GO:0016197">
    <property type="term" value="P:endosomal transport"/>
    <property type="evidence" value="ECO:0007669"/>
    <property type="project" value="TreeGrafter"/>
</dbReference>
<dbReference type="PROSITE" id="PS50031">
    <property type="entry name" value="EH"/>
    <property type="match status" value="1"/>
</dbReference>
<name>A0A673W5M2_SALTR</name>